<feature type="region of interest" description="Disordered" evidence="1">
    <location>
        <begin position="144"/>
        <end position="172"/>
    </location>
</feature>
<feature type="region of interest" description="Disordered" evidence="1">
    <location>
        <begin position="1"/>
        <end position="29"/>
    </location>
</feature>
<organism evidence="2 3">
    <name type="scientific">Cerrena zonata</name>
    <dbReference type="NCBI Taxonomy" id="2478898"/>
    <lineage>
        <taxon>Eukaryota</taxon>
        <taxon>Fungi</taxon>
        <taxon>Dikarya</taxon>
        <taxon>Basidiomycota</taxon>
        <taxon>Agaricomycotina</taxon>
        <taxon>Agaricomycetes</taxon>
        <taxon>Polyporales</taxon>
        <taxon>Cerrenaceae</taxon>
        <taxon>Cerrena</taxon>
    </lineage>
</organism>
<sequence length="204" mass="22992">MPFWRKHSPDAPSSPGAGPSSQVLPPPPLLVPTTPAPGIHVLPPPQTQPRTIKLTPGALLTLPYRLLHPPPAKSQLATWSITPQFDIKLEDILNRKHLPPLGLKDFEEWLLFVEHTPEYLYFILWLREYTARYSAWKQQVKQQQQTPHYNHSPLETSTVHQTKEDVSGSLAETQKRPAVILTSWPPSPCPSADFPCALRCVNVK</sequence>
<evidence type="ECO:0000256" key="1">
    <source>
        <dbReference type="SAM" id="MobiDB-lite"/>
    </source>
</evidence>
<dbReference type="EMBL" id="JASBNA010000007">
    <property type="protein sequence ID" value="KAK7690104.1"/>
    <property type="molecule type" value="Genomic_DNA"/>
</dbReference>
<proteinExistence type="predicted"/>
<evidence type="ECO:0000313" key="3">
    <source>
        <dbReference type="Proteomes" id="UP001385951"/>
    </source>
</evidence>
<name>A0AAW0GE85_9APHY</name>
<feature type="compositionally biased region" description="Low complexity" evidence="1">
    <location>
        <begin position="10"/>
        <end position="23"/>
    </location>
</feature>
<evidence type="ECO:0000313" key="2">
    <source>
        <dbReference type="EMBL" id="KAK7690104.1"/>
    </source>
</evidence>
<reference evidence="2 3" key="1">
    <citation type="submission" date="2022-09" db="EMBL/GenBank/DDBJ databases">
        <authorList>
            <person name="Palmer J.M."/>
        </authorList>
    </citation>
    <scope>NUCLEOTIDE SEQUENCE [LARGE SCALE GENOMIC DNA]</scope>
    <source>
        <strain evidence="2 3">DSM 7382</strain>
    </source>
</reference>
<dbReference type="PANTHER" id="PTHR39466:SF1">
    <property type="entry name" value="RGS DOMAIN-CONTAINING PROTEIN"/>
    <property type="match status" value="1"/>
</dbReference>
<accession>A0AAW0GE85</accession>
<gene>
    <name evidence="2" type="ORF">QCA50_006751</name>
</gene>
<keyword evidence="3" id="KW-1185">Reference proteome</keyword>
<feature type="compositionally biased region" description="Polar residues" evidence="1">
    <location>
        <begin position="146"/>
        <end position="160"/>
    </location>
</feature>
<protein>
    <submittedName>
        <fullName evidence="2">Uncharacterized protein</fullName>
    </submittedName>
</protein>
<comment type="caution">
    <text evidence="2">The sequence shown here is derived from an EMBL/GenBank/DDBJ whole genome shotgun (WGS) entry which is preliminary data.</text>
</comment>
<dbReference type="Proteomes" id="UP001385951">
    <property type="component" value="Unassembled WGS sequence"/>
</dbReference>
<dbReference type="PANTHER" id="PTHR39466">
    <property type="entry name" value="RGS DOMAIN-CONTAINING PROTEIN"/>
    <property type="match status" value="1"/>
</dbReference>
<dbReference type="AlphaFoldDB" id="A0AAW0GE85"/>